<dbReference type="EMBL" id="BK015176">
    <property type="protein sequence ID" value="DAD94290.1"/>
    <property type="molecule type" value="Genomic_DNA"/>
</dbReference>
<sequence>MAFKIGDVIIDRAQFGYGATKAGVPLYALTQLNNFNIDITADSTDVNDARGNLVYRKYTGKKGDVTATNAFLNLAVVSTIAATDAEIATSDNAIEMPILTTLKAGETLDLSEDYVDGSVVVSGLANGALGKEYKIAATPETATKTEFGIATHVLTPPKADDETEFFVKYKKKVKSGAKVSITGNKFPKAHELFVKALAVDPCDKESFRAVVIHIASFIPSPEVTIALEGGDSQTMDYKGSILTDTCTTEQMMVEIYFIDEPEEA</sequence>
<protein>
    <submittedName>
        <fullName evidence="1">Structural protein</fullName>
    </submittedName>
</protein>
<name>A0A8S5NJ21_9CAUD</name>
<organism evidence="1">
    <name type="scientific">Siphoviridae sp. cttFh17</name>
    <dbReference type="NCBI Taxonomy" id="2826491"/>
    <lineage>
        <taxon>Viruses</taxon>
        <taxon>Duplodnaviria</taxon>
        <taxon>Heunggongvirae</taxon>
        <taxon>Uroviricota</taxon>
        <taxon>Caudoviricetes</taxon>
    </lineage>
</organism>
<accession>A0A8S5NJ21</accession>
<reference evidence="1" key="1">
    <citation type="journal article" date="2021" name="Proc. Natl. Acad. Sci. U.S.A.">
        <title>A Catalog of Tens of Thousands of Viruses from Human Metagenomes Reveals Hidden Associations with Chronic Diseases.</title>
        <authorList>
            <person name="Tisza M.J."/>
            <person name="Buck C.B."/>
        </authorList>
    </citation>
    <scope>NUCLEOTIDE SEQUENCE</scope>
    <source>
        <strain evidence="1">CttFh17</strain>
    </source>
</reference>
<proteinExistence type="predicted"/>
<evidence type="ECO:0000313" key="1">
    <source>
        <dbReference type="EMBL" id="DAD94290.1"/>
    </source>
</evidence>